<feature type="transmembrane region" description="Helical" evidence="5">
    <location>
        <begin position="243"/>
        <end position="267"/>
    </location>
</feature>
<comment type="subcellular location">
    <subcellularLocation>
        <location evidence="1">Membrane</location>
        <topology evidence="1">Multi-pass membrane protein</topology>
    </subcellularLocation>
</comment>
<feature type="transmembrane region" description="Helical" evidence="5">
    <location>
        <begin position="55"/>
        <end position="76"/>
    </location>
</feature>
<feature type="transmembrane region" description="Helical" evidence="5">
    <location>
        <begin position="213"/>
        <end position="237"/>
    </location>
</feature>
<organism evidence="6 7">
    <name type="scientific">Ignelater luminosus</name>
    <name type="common">Cucubano</name>
    <name type="synonym">Pyrophorus luminosus</name>
    <dbReference type="NCBI Taxonomy" id="2038154"/>
    <lineage>
        <taxon>Eukaryota</taxon>
        <taxon>Metazoa</taxon>
        <taxon>Ecdysozoa</taxon>
        <taxon>Arthropoda</taxon>
        <taxon>Hexapoda</taxon>
        <taxon>Insecta</taxon>
        <taxon>Pterygota</taxon>
        <taxon>Neoptera</taxon>
        <taxon>Endopterygota</taxon>
        <taxon>Coleoptera</taxon>
        <taxon>Polyphaga</taxon>
        <taxon>Elateriformia</taxon>
        <taxon>Elateroidea</taxon>
        <taxon>Elateridae</taxon>
        <taxon>Agrypninae</taxon>
        <taxon>Pyrophorini</taxon>
        <taxon>Ignelater</taxon>
    </lineage>
</organism>
<gene>
    <name evidence="6" type="ORF">ILUMI_25496</name>
</gene>
<evidence type="ECO:0000256" key="5">
    <source>
        <dbReference type="SAM" id="Phobius"/>
    </source>
</evidence>
<evidence type="ECO:0000256" key="1">
    <source>
        <dbReference type="ARBA" id="ARBA00004141"/>
    </source>
</evidence>
<dbReference type="AlphaFoldDB" id="A0A8K0FXV8"/>
<keyword evidence="4 5" id="KW-0472">Membrane</keyword>
<proteinExistence type="predicted"/>
<evidence type="ECO:0000313" key="6">
    <source>
        <dbReference type="EMBL" id="KAF2880677.1"/>
    </source>
</evidence>
<keyword evidence="3 5" id="KW-1133">Transmembrane helix</keyword>
<feature type="transmembrane region" description="Helical" evidence="5">
    <location>
        <begin position="12"/>
        <end position="34"/>
    </location>
</feature>
<dbReference type="Proteomes" id="UP000801492">
    <property type="component" value="Unassembled WGS sequence"/>
</dbReference>
<keyword evidence="2 5" id="KW-0812">Transmembrane</keyword>
<evidence type="ECO:0000256" key="3">
    <source>
        <dbReference type="ARBA" id="ARBA00022989"/>
    </source>
</evidence>
<evidence type="ECO:0000256" key="4">
    <source>
        <dbReference type="ARBA" id="ARBA00023136"/>
    </source>
</evidence>
<dbReference type="InterPro" id="IPR003689">
    <property type="entry name" value="ZIP"/>
</dbReference>
<feature type="transmembrane region" description="Helical" evidence="5">
    <location>
        <begin position="279"/>
        <end position="300"/>
    </location>
</feature>
<dbReference type="GO" id="GO:0005886">
    <property type="term" value="C:plasma membrane"/>
    <property type="evidence" value="ECO:0007669"/>
    <property type="project" value="TreeGrafter"/>
</dbReference>
<dbReference type="PANTHER" id="PTHR11040">
    <property type="entry name" value="ZINC/IRON TRANSPORTER"/>
    <property type="match status" value="1"/>
</dbReference>
<keyword evidence="7" id="KW-1185">Reference proteome</keyword>
<sequence length="365" mass="41222">MDIIGTKVLVAILFGVIRFAFGILPIQVCSWLTIESEDLGKRVITKSRRRILDYGIAKMQSFGGGVLFATCLLHMMPEVYYSVEELRRFGILRVDYPYSQLVVSLGFFLIYFLEEISHWIISRTPQEPCKRTERSNVPSSTVAIISNGVPQTEKNEKLKTDSRDNLSMEIVVDEEVQTENMRNLEKNEMDFDEELNTELEHIIEKQVKTKQQVIRCIFVVLALSFHAIFEGLAIGLQHSVSNIWYLFTAVSVHSATILFCIGLEIFLAGTRTRTIIFHMLFLAVVSPIGVILGLVVSLTADAHSSVKSFSVVFLEGISAGTILYITFFEVLIREKERRACRVKRAVYIAAGFALMAGLECLKFAE</sequence>
<dbReference type="GO" id="GO:0005385">
    <property type="term" value="F:zinc ion transmembrane transporter activity"/>
    <property type="evidence" value="ECO:0007669"/>
    <property type="project" value="TreeGrafter"/>
</dbReference>
<dbReference type="EMBL" id="VTPC01090931">
    <property type="protein sequence ID" value="KAF2880677.1"/>
    <property type="molecule type" value="Genomic_DNA"/>
</dbReference>
<dbReference type="Pfam" id="PF02535">
    <property type="entry name" value="Zip"/>
    <property type="match status" value="1"/>
</dbReference>
<evidence type="ECO:0000313" key="7">
    <source>
        <dbReference type="Proteomes" id="UP000801492"/>
    </source>
</evidence>
<reference evidence="6" key="1">
    <citation type="submission" date="2019-08" db="EMBL/GenBank/DDBJ databases">
        <title>The genome of the North American firefly Photinus pyralis.</title>
        <authorList>
            <consortium name="Photinus pyralis genome working group"/>
            <person name="Fallon T.R."/>
            <person name="Sander Lower S.E."/>
            <person name="Weng J.-K."/>
        </authorList>
    </citation>
    <scope>NUCLEOTIDE SEQUENCE</scope>
    <source>
        <strain evidence="6">TRF0915ILg1</strain>
        <tissue evidence="6">Whole body</tissue>
    </source>
</reference>
<dbReference type="OrthoDB" id="448280at2759"/>
<name>A0A8K0FXV8_IGNLU</name>
<evidence type="ECO:0000256" key="2">
    <source>
        <dbReference type="ARBA" id="ARBA00022692"/>
    </source>
</evidence>
<comment type="caution">
    <text evidence="6">The sequence shown here is derived from an EMBL/GenBank/DDBJ whole genome shotgun (WGS) entry which is preliminary data.</text>
</comment>
<dbReference type="PANTHER" id="PTHR11040:SF203">
    <property type="entry name" value="FI18611P1-RELATED"/>
    <property type="match status" value="1"/>
</dbReference>
<feature type="transmembrane region" description="Helical" evidence="5">
    <location>
        <begin position="96"/>
        <end position="113"/>
    </location>
</feature>
<accession>A0A8K0FXV8</accession>
<protein>
    <submittedName>
        <fullName evidence="6">Uncharacterized protein</fullName>
    </submittedName>
</protein>
<feature type="transmembrane region" description="Helical" evidence="5">
    <location>
        <begin position="312"/>
        <end position="332"/>
    </location>
</feature>